<dbReference type="InterPro" id="IPR000477">
    <property type="entry name" value="RT_dom"/>
</dbReference>
<protein>
    <recommendedName>
        <fullName evidence="1">Reverse transcriptase domain-containing protein</fullName>
    </recommendedName>
</protein>
<sequence>MDDNFDTLEPISLDYLLDWSSLRSRSLIKDSCKPNNEVNNLRPVAVTDSLANIFEAILLNEVEKDYKDHPKQFGFKECSSCQHAIFILKQAIKISRLLKKRLYMCSIDASKAFDKVNRLNLCAKLIQNNFNPEITMVIMKYYKNSLMLVKNDTDFSYFLPIKLGVKQVGKSLVIKL</sequence>
<comment type="caution">
    <text evidence="2">The sequence shown here is derived from an EMBL/GenBank/DDBJ whole genome shotgun (WGS) entry which is preliminary data.</text>
</comment>
<dbReference type="OrthoDB" id="8045574at2759"/>
<organism evidence="2 3">
    <name type="scientific">Brachionus calyciflorus</name>
    <dbReference type="NCBI Taxonomy" id="104777"/>
    <lineage>
        <taxon>Eukaryota</taxon>
        <taxon>Metazoa</taxon>
        <taxon>Spiralia</taxon>
        <taxon>Gnathifera</taxon>
        <taxon>Rotifera</taxon>
        <taxon>Eurotatoria</taxon>
        <taxon>Monogononta</taxon>
        <taxon>Pseudotrocha</taxon>
        <taxon>Ploima</taxon>
        <taxon>Brachionidae</taxon>
        <taxon>Brachionus</taxon>
    </lineage>
</organism>
<dbReference type="InterPro" id="IPR043502">
    <property type="entry name" value="DNA/RNA_pol_sf"/>
</dbReference>
<evidence type="ECO:0000259" key="1">
    <source>
        <dbReference type="Pfam" id="PF00078"/>
    </source>
</evidence>
<proteinExistence type="predicted"/>
<dbReference type="AlphaFoldDB" id="A0A813QTQ0"/>
<evidence type="ECO:0000313" key="2">
    <source>
        <dbReference type="EMBL" id="CAF0772265.1"/>
    </source>
</evidence>
<dbReference type="PANTHER" id="PTHR19446">
    <property type="entry name" value="REVERSE TRANSCRIPTASES"/>
    <property type="match status" value="1"/>
</dbReference>
<dbReference type="EMBL" id="CAJNOC010000525">
    <property type="protein sequence ID" value="CAF0772265.1"/>
    <property type="molecule type" value="Genomic_DNA"/>
</dbReference>
<name>A0A813QTQ0_9BILA</name>
<accession>A0A813QTQ0</accession>
<dbReference type="Proteomes" id="UP000663879">
    <property type="component" value="Unassembled WGS sequence"/>
</dbReference>
<feature type="domain" description="Reverse transcriptase" evidence="1">
    <location>
        <begin position="35"/>
        <end position="152"/>
    </location>
</feature>
<reference evidence="2" key="1">
    <citation type="submission" date="2021-02" db="EMBL/GenBank/DDBJ databases">
        <authorList>
            <person name="Nowell W R."/>
        </authorList>
    </citation>
    <scope>NUCLEOTIDE SEQUENCE</scope>
    <source>
        <strain evidence="2">Ploen Becks lab</strain>
    </source>
</reference>
<dbReference type="SUPFAM" id="SSF56672">
    <property type="entry name" value="DNA/RNA polymerases"/>
    <property type="match status" value="1"/>
</dbReference>
<keyword evidence="3" id="KW-1185">Reference proteome</keyword>
<gene>
    <name evidence="2" type="ORF">OXX778_LOCUS5014</name>
</gene>
<evidence type="ECO:0000313" key="3">
    <source>
        <dbReference type="Proteomes" id="UP000663879"/>
    </source>
</evidence>
<dbReference type="Pfam" id="PF00078">
    <property type="entry name" value="RVT_1"/>
    <property type="match status" value="1"/>
</dbReference>